<keyword evidence="11" id="KW-0902">Two-component regulatory system</keyword>
<dbReference type="Gene3D" id="1.20.5.1930">
    <property type="match status" value="1"/>
</dbReference>
<dbReference type="InterPro" id="IPR036890">
    <property type="entry name" value="HATPase_C_sf"/>
</dbReference>
<dbReference type="InterPro" id="IPR003594">
    <property type="entry name" value="HATPase_dom"/>
</dbReference>
<evidence type="ECO:0000256" key="4">
    <source>
        <dbReference type="ARBA" id="ARBA00022553"/>
    </source>
</evidence>
<evidence type="ECO:0000256" key="6">
    <source>
        <dbReference type="ARBA" id="ARBA00022692"/>
    </source>
</evidence>
<dbReference type="AlphaFoldDB" id="G0J2W7"/>
<dbReference type="PANTHER" id="PTHR24421">
    <property type="entry name" value="NITRATE/NITRITE SENSOR PROTEIN NARX-RELATED"/>
    <property type="match status" value="1"/>
</dbReference>
<evidence type="ECO:0000256" key="5">
    <source>
        <dbReference type="ARBA" id="ARBA00022679"/>
    </source>
</evidence>
<evidence type="ECO:0000256" key="12">
    <source>
        <dbReference type="ARBA" id="ARBA00023136"/>
    </source>
</evidence>
<dbReference type="InterPro" id="IPR011712">
    <property type="entry name" value="Sig_transdc_His_kin_sub3_dim/P"/>
</dbReference>
<dbReference type="EC" id="2.7.13.3" evidence="3"/>
<dbReference type="PANTHER" id="PTHR24421:SF10">
    <property type="entry name" value="NITRATE_NITRITE SENSOR PROTEIN NARQ"/>
    <property type="match status" value="1"/>
</dbReference>
<dbReference type="OrthoDB" id="9760839at2"/>
<evidence type="ECO:0000259" key="15">
    <source>
        <dbReference type="PROSITE" id="PS50113"/>
    </source>
</evidence>
<sequence>MESQDASKKPKFKKLGKYYLVALSAIALSIILSQILVQKFISEQENDSRIVNLSGRQRMLSQKISKCALLLTDPSSFSNDLKTVKELEEALKEWKAVHFTLQSGIDSLGVKTQNSPEVKELFNRINPDFNTIVVATEEILQLLKKNIGSPKGQILKNTEVIISHEATFLRGMDEIVFQYDKEASVRVLNLKNIEGLLLILSLAVIFFEIFFVFIPSAKTIRKTFEQQDKSQRKSKKLTLELSTLYTSLEQAYQDLLEVEVAVEDFTLYAKCEVNGEFIDFSEKFISIMEFEEERPTNIFSWMQDQGYGEDYLKNIQKMILNNKPWTGEIRVVNAVGDFVWLKINLIPTQNEHGIPNQVLMISTDKTEKKEAETISREINKEKIEKKVKEQQFRSALILEGQEEERKRISRDMHDGIGQMLSAMKFNLEAIHSVKINAEKEKLKTVKDLLKDVIREVRRISFNLTPSVLSDYGIVPVLSKFAREITKISDLKVVFENKTGFLTRLEGKIENNIYRICQEAVNNAIKYSEASEVKITLTHNSQYLNLEIADNGKGFDIDKLEEKGHFSTSGHGIFNIRERANFINGDCEIQSNEGIGTTISINIPLE</sequence>
<dbReference type="PROSITE" id="PS50109">
    <property type="entry name" value="HIS_KIN"/>
    <property type="match status" value="1"/>
</dbReference>
<keyword evidence="9" id="KW-0067">ATP-binding</keyword>
<evidence type="ECO:0000313" key="16">
    <source>
        <dbReference type="EMBL" id="AEL27454.1"/>
    </source>
</evidence>
<evidence type="ECO:0000256" key="7">
    <source>
        <dbReference type="ARBA" id="ARBA00022741"/>
    </source>
</evidence>
<dbReference type="CDD" id="cd16917">
    <property type="entry name" value="HATPase_UhpB-NarQ-NarX-like"/>
    <property type="match status" value="1"/>
</dbReference>
<dbReference type="Gene3D" id="3.30.565.10">
    <property type="entry name" value="Histidine kinase-like ATPase, C-terminal domain"/>
    <property type="match status" value="1"/>
</dbReference>
<comment type="catalytic activity">
    <reaction evidence="1">
        <text>ATP + protein L-histidine = ADP + protein N-phospho-L-histidine.</text>
        <dbReference type="EC" id="2.7.13.3"/>
    </reaction>
</comment>
<dbReference type="GO" id="GO:0046983">
    <property type="term" value="F:protein dimerization activity"/>
    <property type="evidence" value="ECO:0007669"/>
    <property type="project" value="InterPro"/>
</dbReference>
<evidence type="ECO:0000256" key="1">
    <source>
        <dbReference type="ARBA" id="ARBA00000085"/>
    </source>
</evidence>
<dbReference type="SMART" id="SM00387">
    <property type="entry name" value="HATPase_c"/>
    <property type="match status" value="1"/>
</dbReference>
<dbReference type="PROSITE" id="PS50113">
    <property type="entry name" value="PAC"/>
    <property type="match status" value="1"/>
</dbReference>
<keyword evidence="7" id="KW-0547">Nucleotide-binding</keyword>
<feature type="domain" description="Histidine kinase" evidence="14">
    <location>
        <begin position="411"/>
        <end position="605"/>
    </location>
</feature>
<name>G0J2W7_CYCMS</name>
<reference evidence="17" key="1">
    <citation type="submission" date="2011-07" db="EMBL/GenBank/DDBJ databases">
        <title>The complete genome of Cyclobacterium marinum DSM 745.</title>
        <authorList>
            <person name="Lucas S."/>
            <person name="Han J."/>
            <person name="Lapidus A."/>
            <person name="Bruce D."/>
            <person name="Goodwin L."/>
            <person name="Pitluck S."/>
            <person name="Peters L."/>
            <person name="Kyrpides N."/>
            <person name="Mavromatis K."/>
            <person name="Ivanova N."/>
            <person name="Ovchinnikova G."/>
            <person name="Chertkov O."/>
            <person name="Detter J.C."/>
            <person name="Tapia R."/>
            <person name="Han C."/>
            <person name="Land M."/>
            <person name="Hauser L."/>
            <person name="Markowitz V."/>
            <person name="Cheng J.-F."/>
            <person name="Hugenholtz P."/>
            <person name="Woyke T."/>
            <person name="Wu D."/>
            <person name="Tindall B."/>
            <person name="Schuetze A."/>
            <person name="Brambilla E."/>
            <person name="Klenk H.-P."/>
            <person name="Eisen J.A."/>
        </authorList>
    </citation>
    <scope>NUCLEOTIDE SEQUENCE [LARGE SCALE GENOMIC DNA]</scope>
    <source>
        <strain evidence="17">ATCC 25205 / DSM 745 / LMG 13164 / NCIMB 1802</strain>
    </source>
</reference>
<evidence type="ECO:0000256" key="3">
    <source>
        <dbReference type="ARBA" id="ARBA00012438"/>
    </source>
</evidence>
<keyword evidence="8 16" id="KW-0418">Kinase</keyword>
<dbReference type="InterPro" id="IPR050482">
    <property type="entry name" value="Sensor_HK_TwoCompSys"/>
</dbReference>
<evidence type="ECO:0000256" key="10">
    <source>
        <dbReference type="ARBA" id="ARBA00022989"/>
    </source>
</evidence>
<evidence type="ECO:0000259" key="14">
    <source>
        <dbReference type="PROSITE" id="PS50109"/>
    </source>
</evidence>
<dbReference type="GO" id="GO:0005524">
    <property type="term" value="F:ATP binding"/>
    <property type="evidence" value="ECO:0007669"/>
    <property type="project" value="UniProtKB-KW"/>
</dbReference>
<dbReference type="InterPro" id="IPR029095">
    <property type="entry name" value="NarX-like_N"/>
</dbReference>
<dbReference type="GO" id="GO:0000155">
    <property type="term" value="F:phosphorelay sensor kinase activity"/>
    <property type="evidence" value="ECO:0007669"/>
    <property type="project" value="InterPro"/>
</dbReference>
<evidence type="ECO:0000256" key="9">
    <source>
        <dbReference type="ARBA" id="ARBA00022840"/>
    </source>
</evidence>
<organism evidence="16 17">
    <name type="scientific">Cyclobacterium marinum (strain ATCC 25205 / DSM 745 / LMG 13164 / NCIMB 1802)</name>
    <name type="common">Flectobacillus marinus</name>
    <dbReference type="NCBI Taxonomy" id="880070"/>
    <lineage>
        <taxon>Bacteria</taxon>
        <taxon>Pseudomonadati</taxon>
        <taxon>Bacteroidota</taxon>
        <taxon>Cytophagia</taxon>
        <taxon>Cytophagales</taxon>
        <taxon>Cyclobacteriaceae</taxon>
        <taxon>Cyclobacterium</taxon>
    </lineage>
</organism>
<evidence type="ECO:0000256" key="2">
    <source>
        <dbReference type="ARBA" id="ARBA00004141"/>
    </source>
</evidence>
<keyword evidence="6 13" id="KW-0812">Transmembrane</keyword>
<dbReference type="HOGENOM" id="CLU_039270_0_0_10"/>
<dbReference type="GO" id="GO:0016020">
    <property type="term" value="C:membrane"/>
    <property type="evidence" value="ECO:0007669"/>
    <property type="project" value="UniProtKB-SubCell"/>
</dbReference>
<proteinExistence type="predicted"/>
<dbReference type="InterPro" id="IPR000700">
    <property type="entry name" value="PAS-assoc_C"/>
</dbReference>
<keyword evidence="4" id="KW-0597">Phosphoprotein</keyword>
<keyword evidence="5" id="KW-0808">Transferase</keyword>
<dbReference type="STRING" id="880070.Cycma_3742"/>
<dbReference type="eggNOG" id="COG4585">
    <property type="taxonomic scope" value="Bacteria"/>
</dbReference>
<keyword evidence="17" id="KW-1185">Reference proteome</keyword>
<keyword evidence="12 13" id="KW-0472">Membrane</keyword>
<dbReference type="SUPFAM" id="SSF55874">
    <property type="entry name" value="ATPase domain of HSP90 chaperone/DNA topoisomerase II/histidine kinase"/>
    <property type="match status" value="1"/>
</dbReference>
<dbReference type="SUPFAM" id="SSF55785">
    <property type="entry name" value="PYP-like sensor domain (PAS domain)"/>
    <property type="match status" value="1"/>
</dbReference>
<dbReference type="EMBL" id="CP002955">
    <property type="protein sequence ID" value="AEL27454.1"/>
    <property type="molecule type" value="Genomic_DNA"/>
</dbReference>
<evidence type="ECO:0000256" key="8">
    <source>
        <dbReference type="ARBA" id="ARBA00022777"/>
    </source>
</evidence>
<dbReference type="Pfam" id="PF07730">
    <property type="entry name" value="HisKA_3"/>
    <property type="match status" value="1"/>
</dbReference>
<dbReference type="InterPro" id="IPR000014">
    <property type="entry name" value="PAS"/>
</dbReference>
<dbReference type="CDD" id="cd00130">
    <property type="entry name" value="PAS"/>
    <property type="match status" value="1"/>
</dbReference>
<comment type="subcellular location">
    <subcellularLocation>
        <location evidence="2">Membrane</location>
        <topology evidence="2">Multi-pass membrane protein</topology>
    </subcellularLocation>
</comment>
<keyword evidence="10 13" id="KW-1133">Transmembrane helix</keyword>
<accession>G0J2W7</accession>
<dbReference type="Pfam" id="PF02518">
    <property type="entry name" value="HATPase_c"/>
    <property type="match status" value="1"/>
</dbReference>
<dbReference type="Gene3D" id="3.30.450.20">
    <property type="entry name" value="PAS domain"/>
    <property type="match status" value="1"/>
</dbReference>
<evidence type="ECO:0000313" key="17">
    <source>
        <dbReference type="Proteomes" id="UP000001635"/>
    </source>
</evidence>
<dbReference type="Proteomes" id="UP000001635">
    <property type="component" value="Chromosome"/>
</dbReference>
<gene>
    <name evidence="16" type="ordered locus">Cycma_3742</name>
</gene>
<feature type="transmembrane region" description="Helical" evidence="13">
    <location>
        <begin position="18"/>
        <end position="37"/>
    </location>
</feature>
<dbReference type="InterPro" id="IPR035965">
    <property type="entry name" value="PAS-like_dom_sf"/>
</dbReference>
<dbReference type="KEGG" id="cmr:Cycma_3742"/>
<dbReference type="InterPro" id="IPR005467">
    <property type="entry name" value="His_kinase_dom"/>
</dbReference>
<evidence type="ECO:0000256" key="13">
    <source>
        <dbReference type="SAM" id="Phobius"/>
    </source>
</evidence>
<feature type="domain" description="PAC" evidence="15">
    <location>
        <begin position="325"/>
        <end position="377"/>
    </location>
</feature>
<dbReference type="RefSeq" id="WP_014021740.1">
    <property type="nucleotide sequence ID" value="NC_015914.1"/>
</dbReference>
<dbReference type="Pfam" id="PF13675">
    <property type="entry name" value="PilJ"/>
    <property type="match status" value="1"/>
</dbReference>
<protein>
    <recommendedName>
        <fullName evidence="3">histidine kinase</fullName>
        <ecNumber evidence="3">2.7.13.3</ecNumber>
    </recommendedName>
</protein>
<evidence type="ECO:0000256" key="11">
    <source>
        <dbReference type="ARBA" id="ARBA00023012"/>
    </source>
</evidence>
<feature type="transmembrane region" description="Helical" evidence="13">
    <location>
        <begin position="195"/>
        <end position="214"/>
    </location>
</feature>